<organism evidence="3 4">
    <name type="scientific">Platysternon megacephalum</name>
    <name type="common">big-headed turtle</name>
    <dbReference type="NCBI Taxonomy" id="55544"/>
    <lineage>
        <taxon>Eukaryota</taxon>
        <taxon>Metazoa</taxon>
        <taxon>Chordata</taxon>
        <taxon>Craniata</taxon>
        <taxon>Vertebrata</taxon>
        <taxon>Euteleostomi</taxon>
        <taxon>Archelosauria</taxon>
        <taxon>Testudinata</taxon>
        <taxon>Testudines</taxon>
        <taxon>Cryptodira</taxon>
        <taxon>Durocryptodira</taxon>
        <taxon>Testudinoidea</taxon>
        <taxon>Platysternidae</taxon>
        <taxon>Platysternon</taxon>
    </lineage>
</organism>
<feature type="compositionally biased region" description="Basic and acidic residues" evidence="1">
    <location>
        <begin position="61"/>
        <end position="70"/>
    </location>
</feature>
<proteinExistence type="predicted"/>
<reference evidence="3 4" key="1">
    <citation type="submission" date="2019-04" db="EMBL/GenBank/DDBJ databases">
        <title>Draft genome of the big-headed turtle Platysternon megacephalum.</title>
        <authorList>
            <person name="Gong S."/>
        </authorList>
    </citation>
    <scope>NUCLEOTIDE SEQUENCE [LARGE SCALE GENOMIC DNA]</scope>
    <source>
        <strain evidence="3">DO16091913</strain>
        <tissue evidence="3">Muscle</tissue>
    </source>
</reference>
<protein>
    <submittedName>
        <fullName evidence="3">Polynucleotide phosphorylase/polyadenylase</fullName>
    </submittedName>
</protein>
<reference evidence="3 4" key="2">
    <citation type="submission" date="2019-04" db="EMBL/GenBank/DDBJ databases">
        <title>The genome sequence of big-headed turtle.</title>
        <authorList>
            <person name="Gong S."/>
        </authorList>
    </citation>
    <scope>NUCLEOTIDE SEQUENCE [LARGE SCALE GENOMIC DNA]</scope>
    <source>
        <strain evidence="3">DO16091913</strain>
        <tissue evidence="3">Muscle</tissue>
    </source>
</reference>
<evidence type="ECO:0000313" key="4">
    <source>
        <dbReference type="Proteomes" id="UP000297703"/>
    </source>
</evidence>
<dbReference type="EMBL" id="QXTE01009573">
    <property type="protein sequence ID" value="TFJ95308.1"/>
    <property type="molecule type" value="Genomic_DNA"/>
</dbReference>
<evidence type="ECO:0000256" key="2">
    <source>
        <dbReference type="SAM" id="SignalP"/>
    </source>
</evidence>
<accession>A0A4D9DE35</accession>
<sequence>MIPGSFSHFGTFSGWLLTGCEASAALAGSGFSAVLFPSVSSGPTGGGTAVSEAGGAEGTSDLDKPLRRETRKQNESKIFTLVSTYPAHNPSLVIHQAQALKS</sequence>
<feature type="chain" id="PRO_5020030971" evidence="2">
    <location>
        <begin position="23"/>
        <end position="102"/>
    </location>
</feature>
<feature type="signal peptide" evidence="2">
    <location>
        <begin position="1"/>
        <end position="22"/>
    </location>
</feature>
<comment type="caution">
    <text evidence="3">The sequence shown here is derived from an EMBL/GenBank/DDBJ whole genome shotgun (WGS) entry which is preliminary data.</text>
</comment>
<keyword evidence="4" id="KW-1185">Reference proteome</keyword>
<gene>
    <name evidence="3" type="ORF">DR999_PMT23183</name>
</gene>
<name>A0A4D9DE35_9SAUR</name>
<dbReference type="AlphaFoldDB" id="A0A4D9DE35"/>
<feature type="region of interest" description="Disordered" evidence="1">
    <location>
        <begin position="42"/>
        <end position="70"/>
    </location>
</feature>
<dbReference type="Proteomes" id="UP000297703">
    <property type="component" value="Unassembled WGS sequence"/>
</dbReference>
<evidence type="ECO:0000313" key="3">
    <source>
        <dbReference type="EMBL" id="TFJ95308.1"/>
    </source>
</evidence>
<evidence type="ECO:0000256" key="1">
    <source>
        <dbReference type="SAM" id="MobiDB-lite"/>
    </source>
</evidence>
<keyword evidence="2" id="KW-0732">Signal</keyword>